<dbReference type="PROSITE" id="PS50234">
    <property type="entry name" value="VWFA"/>
    <property type="match status" value="1"/>
</dbReference>
<proteinExistence type="predicted"/>
<dbReference type="InterPro" id="IPR002035">
    <property type="entry name" value="VWF_A"/>
</dbReference>
<dbReference type="EMBL" id="FONY01000008">
    <property type="protein sequence ID" value="SFE84638.1"/>
    <property type="molecule type" value="Genomic_DNA"/>
</dbReference>
<evidence type="ECO:0000256" key="1">
    <source>
        <dbReference type="SAM" id="MobiDB-lite"/>
    </source>
</evidence>
<keyword evidence="2" id="KW-0732">Signal</keyword>
<evidence type="ECO:0000256" key="2">
    <source>
        <dbReference type="SAM" id="SignalP"/>
    </source>
</evidence>
<dbReference type="SMART" id="SM00327">
    <property type="entry name" value="VWA"/>
    <property type="match status" value="1"/>
</dbReference>
<evidence type="ECO:0000313" key="4">
    <source>
        <dbReference type="EMBL" id="SFE84638.1"/>
    </source>
</evidence>
<dbReference type="RefSeq" id="WP_143090821.1">
    <property type="nucleotide sequence ID" value="NZ_FONY01000008.1"/>
</dbReference>
<feature type="signal peptide" evidence="2">
    <location>
        <begin position="1"/>
        <end position="18"/>
    </location>
</feature>
<dbReference type="SUPFAM" id="SSF53300">
    <property type="entry name" value="vWA-like"/>
    <property type="match status" value="1"/>
</dbReference>
<organism evidence="4 5">
    <name type="scientific">Thermoflexibacter ruber</name>
    <dbReference type="NCBI Taxonomy" id="1003"/>
    <lineage>
        <taxon>Bacteria</taxon>
        <taxon>Pseudomonadati</taxon>
        <taxon>Bacteroidota</taxon>
        <taxon>Cytophagia</taxon>
        <taxon>Cytophagales</taxon>
        <taxon>Thermoflexibacteraceae</taxon>
        <taxon>Thermoflexibacter</taxon>
    </lineage>
</organism>
<protein>
    <submittedName>
        <fullName evidence="4">von Willebrand factor type A domain-containing protein</fullName>
    </submittedName>
</protein>
<gene>
    <name evidence="4" type="ORF">SAMN04488541_100836</name>
</gene>
<dbReference type="AlphaFoldDB" id="A0A1I2DW20"/>
<evidence type="ECO:0000313" key="5">
    <source>
        <dbReference type="Proteomes" id="UP000199513"/>
    </source>
</evidence>
<feature type="compositionally biased region" description="Basic and acidic residues" evidence="1">
    <location>
        <begin position="659"/>
        <end position="673"/>
    </location>
</feature>
<feature type="domain" description="VWFA" evidence="3">
    <location>
        <begin position="742"/>
        <end position="913"/>
    </location>
</feature>
<feature type="compositionally biased region" description="Polar residues" evidence="1">
    <location>
        <begin position="646"/>
        <end position="658"/>
    </location>
</feature>
<dbReference type="Proteomes" id="UP000199513">
    <property type="component" value="Unassembled WGS sequence"/>
</dbReference>
<reference evidence="4 5" key="1">
    <citation type="submission" date="2016-10" db="EMBL/GenBank/DDBJ databases">
        <authorList>
            <person name="de Groot N.N."/>
        </authorList>
    </citation>
    <scope>NUCLEOTIDE SEQUENCE [LARGE SCALE GENOMIC DNA]</scope>
    <source>
        <strain>GEY</strain>
        <strain evidence="5">DSM 9560</strain>
    </source>
</reference>
<accession>A0A1I2DW20</accession>
<dbReference type="PANTHER" id="PTHR10579:SF43">
    <property type="entry name" value="ZINC FINGER (C3HC4-TYPE RING FINGER) FAMILY PROTEIN"/>
    <property type="match status" value="1"/>
</dbReference>
<feature type="chain" id="PRO_5011681315" evidence="2">
    <location>
        <begin position="19"/>
        <end position="913"/>
    </location>
</feature>
<dbReference type="PANTHER" id="PTHR10579">
    <property type="entry name" value="CALCIUM-ACTIVATED CHLORIDE CHANNEL REGULATOR"/>
    <property type="match status" value="1"/>
</dbReference>
<dbReference type="Gene3D" id="3.40.50.410">
    <property type="entry name" value="von Willebrand factor, type A domain"/>
    <property type="match status" value="1"/>
</dbReference>
<dbReference type="Pfam" id="PF13519">
    <property type="entry name" value="VWA_2"/>
    <property type="match status" value="1"/>
</dbReference>
<name>A0A1I2DW20_9BACT</name>
<feature type="region of interest" description="Disordered" evidence="1">
    <location>
        <begin position="645"/>
        <end position="673"/>
    </location>
</feature>
<dbReference type="InterPro" id="IPR051266">
    <property type="entry name" value="CLCR"/>
</dbReference>
<dbReference type="STRING" id="1003.SAMN04488541_100836"/>
<sequence>MQKFSFLCFIFLSMNVFAQVTPSTQKALNNQMAFINQSTKEVQSMVKSFQDFYQSLNSAKKDKRRTWLSYKCPSQLDAYYYEQAQDKSGSIGTQLKTQSEKFRKALETVDEKCKAIEVYVRLKDYEKDNLEGGFKLISDIQPLVLDFRKVKEEYESKIQEIYQKSKTLSPNPAYVQCEKNMRTILEKDKKLINSLTCNFNEDIHTGWAKEEIQKNINEIDILLEEIQKNTPKISYPASSYYSSFVSCALDFQKNKKYTIDQYNFEAQQSDKHANDAYWSYINYYDGCIASFFNLFVDFTEAGNLFPLKVTNIAPTFEIKNQSVIVDSKAKFFQDIPYQAFEVKTQNSAISPALNNSLNKYIDFINEGIRLCNNLLRSLANQDVTLTNFDDKKTFYYYNKDLQLPQTLFQETLLANRNLPENTKKSISSQAEVLFSILKEMSELNQEVYLFASKKTFQAQGFKRLEEIRDRYKILYETFDKYKERLFLDLKKIFDSYKFADAQNSWTKSYLVISEVVQDDKDLLLIAKKYFKGEESNPIFNTDKLNTSMRSLIANEFTNMKGIERIGRNHGLCPYNPYEDVGTYSQQFMEYPKRLNNSKYEDFTYKYNSIVYEKNRFVDLAKIPLLKEPLEMDLFLLKEPYKRETRTQTQVQNTQPTITKTEDKPQTKTEKVETKGVEAESTKVIAKKEKIDTVKVEVIKKETVIVKETVIRDTVYIRDTIYLEKPPPVTKDFYTLEGYAPNNLVLLLDVSSSMNAPDRLPLLQTSAKKLVSLFREEDEIAIVVYSGTAQVILPSTSGKEKAKIIKAIESLEPRGKTDANAGLTLAYKVANQKFKYAGNNKIILASDGEFGLRPVVMDLIGQNANAGISLTIFKFGEKPTPSLKQISDKGKGNLVSITSQNAEAFMINEAKKKK</sequence>
<evidence type="ECO:0000259" key="3">
    <source>
        <dbReference type="PROSITE" id="PS50234"/>
    </source>
</evidence>
<dbReference type="OrthoDB" id="901926at2"/>
<dbReference type="InterPro" id="IPR036465">
    <property type="entry name" value="vWFA_dom_sf"/>
</dbReference>
<keyword evidence="5" id="KW-1185">Reference proteome</keyword>